<evidence type="ECO:0000313" key="1">
    <source>
        <dbReference type="EMBL" id="CCA17455.1"/>
    </source>
</evidence>
<dbReference type="HOGENOM" id="CLU_105640_0_0_1"/>
<organism evidence="1">
    <name type="scientific">Albugo laibachii Nc14</name>
    <dbReference type="NCBI Taxonomy" id="890382"/>
    <lineage>
        <taxon>Eukaryota</taxon>
        <taxon>Sar</taxon>
        <taxon>Stramenopiles</taxon>
        <taxon>Oomycota</taxon>
        <taxon>Peronosporomycetes</taxon>
        <taxon>Albuginales</taxon>
        <taxon>Albuginaceae</taxon>
        <taxon>Albugo</taxon>
    </lineage>
</organism>
<reference evidence="1" key="2">
    <citation type="submission" date="2011-02" db="EMBL/GenBank/DDBJ databases">
        <authorList>
            <person name="MacLean D."/>
        </authorList>
    </citation>
    <scope>NUCLEOTIDE SEQUENCE</scope>
</reference>
<reference evidence="1" key="1">
    <citation type="journal article" date="2011" name="PLoS Biol.">
        <title>Gene gain and loss during evolution of obligate parasitism in the white rust pathogen of Arabidopsis thaliana.</title>
        <authorList>
            <person name="Kemen E."/>
            <person name="Gardiner A."/>
            <person name="Schultz-Larsen T."/>
            <person name="Kemen A.C."/>
            <person name="Balmuth A.L."/>
            <person name="Robert-Seilaniantz A."/>
            <person name="Bailey K."/>
            <person name="Holub E."/>
            <person name="Studholme D.J."/>
            <person name="Maclean D."/>
            <person name="Jones J.D."/>
        </authorList>
    </citation>
    <scope>NUCLEOTIDE SEQUENCE</scope>
</reference>
<dbReference type="AlphaFoldDB" id="F0W8K0"/>
<protein>
    <submittedName>
        <fullName evidence="1">AlNc14C35G3126 protein</fullName>
    </submittedName>
</protein>
<accession>F0W8K0</accession>
<dbReference type="EMBL" id="FR824080">
    <property type="protein sequence ID" value="CCA17455.1"/>
    <property type="molecule type" value="Genomic_DNA"/>
</dbReference>
<gene>
    <name evidence="1" type="primary">AlNc14C35G3126</name>
    <name evidence="1" type="ORF">ALNC14_035980</name>
</gene>
<sequence length="148" mass="16323">MYKTALYSYHERVTSSSKYNQDSVVPLEEVLLPTGQLSKKQIDITLQFTDHWGGIMGDRVSSAGLPVRPCVENQHQLLGSITKTLSSTDESFLSAPLTKSEMEDAIKSIRGHSSPEMDGLPASFDQLAPSVLGECLQTVFDYQLRRGS</sequence>
<name>F0W8K0_9STRA</name>
<proteinExistence type="predicted"/>